<dbReference type="Proteomes" id="UP001430919">
    <property type="component" value="Unassembled WGS sequence"/>
</dbReference>
<name>A0ABS8MXT3_9FLAO</name>
<evidence type="ECO:0000313" key="1">
    <source>
        <dbReference type="EMBL" id="MCC9073584.1"/>
    </source>
</evidence>
<dbReference type="RefSeq" id="WP_229990500.1">
    <property type="nucleotide sequence ID" value="NZ_JAJJMO010000001.1"/>
</dbReference>
<keyword evidence="2" id="KW-1185">Reference proteome</keyword>
<evidence type="ECO:0000313" key="2">
    <source>
        <dbReference type="Proteomes" id="UP001430919"/>
    </source>
</evidence>
<organism evidence="1 2">
    <name type="scientific">Flavobacterium pisciphilum</name>
    <dbReference type="NCBI Taxonomy" id="2893755"/>
    <lineage>
        <taxon>Bacteria</taxon>
        <taxon>Pseudomonadati</taxon>
        <taxon>Bacteroidota</taxon>
        <taxon>Flavobacteriia</taxon>
        <taxon>Flavobacteriales</taxon>
        <taxon>Flavobacteriaceae</taxon>
        <taxon>Flavobacterium</taxon>
    </lineage>
</organism>
<gene>
    <name evidence="1" type="ORF">LNQ49_18560</name>
</gene>
<dbReference type="EMBL" id="JAJJMO010000001">
    <property type="protein sequence ID" value="MCC9073584.1"/>
    <property type="molecule type" value="Genomic_DNA"/>
</dbReference>
<proteinExistence type="predicted"/>
<protein>
    <submittedName>
        <fullName evidence="1">Uncharacterized protein</fullName>
    </submittedName>
</protein>
<accession>A0ABS8MXT3</accession>
<sequence length="119" mass="13515">MIDRGAYYHDKGYVFKGADGIHGALFDLNVLDYDRQLYYTAQSTYFKYFLGAKDDVTNRPISLQTAGRAWAVSLAFGPIVIGKTIAKGTQSRYEELNSFVKEFGYSTNHFFNSLKPNNF</sequence>
<comment type="caution">
    <text evidence="1">The sequence shown here is derived from an EMBL/GenBank/DDBJ whole genome shotgun (WGS) entry which is preliminary data.</text>
</comment>
<reference evidence="1" key="1">
    <citation type="submission" date="2021-11" db="EMBL/GenBank/DDBJ databases">
        <title>Description of novel Flavobacterium species.</title>
        <authorList>
            <person name="Saticioglu I.B."/>
            <person name="Ay H."/>
            <person name="Altun S."/>
            <person name="Duman M."/>
        </authorList>
    </citation>
    <scope>NUCLEOTIDE SEQUENCE</scope>
    <source>
        <strain evidence="1">F-65</strain>
    </source>
</reference>